<accession>A0A6G1QDH8</accession>
<evidence type="ECO:0000256" key="1">
    <source>
        <dbReference type="ARBA" id="ARBA00023054"/>
    </source>
</evidence>
<evidence type="ECO:0000313" key="2">
    <source>
        <dbReference type="EMBL" id="KAF3700605.1"/>
    </source>
</evidence>
<organism evidence="2 3">
    <name type="scientific">Channa argus</name>
    <name type="common">Northern snakehead</name>
    <name type="synonym">Ophicephalus argus</name>
    <dbReference type="NCBI Taxonomy" id="215402"/>
    <lineage>
        <taxon>Eukaryota</taxon>
        <taxon>Metazoa</taxon>
        <taxon>Chordata</taxon>
        <taxon>Craniata</taxon>
        <taxon>Vertebrata</taxon>
        <taxon>Euteleostomi</taxon>
        <taxon>Actinopterygii</taxon>
        <taxon>Neopterygii</taxon>
        <taxon>Teleostei</taxon>
        <taxon>Neoteleostei</taxon>
        <taxon>Acanthomorphata</taxon>
        <taxon>Anabantaria</taxon>
        <taxon>Anabantiformes</taxon>
        <taxon>Channoidei</taxon>
        <taxon>Channidae</taxon>
        <taxon>Channa</taxon>
    </lineage>
</organism>
<dbReference type="GO" id="GO:0016020">
    <property type="term" value="C:membrane"/>
    <property type="evidence" value="ECO:0007669"/>
    <property type="project" value="InterPro"/>
</dbReference>
<proteinExistence type="predicted"/>
<reference evidence="2 3" key="1">
    <citation type="submission" date="2019-02" db="EMBL/GenBank/DDBJ databases">
        <title>Opniocepnalus argus genome.</title>
        <authorList>
            <person name="Zhou C."/>
            <person name="Xiao S."/>
        </authorList>
    </citation>
    <scope>NUCLEOTIDE SEQUENCE [LARGE SCALE GENOMIC DNA]</scope>
    <source>
        <strain evidence="2">OARG1902GOOAL</strain>
        <tissue evidence="2">Muscle</tissue>
    </source>
</reference>
<protein>
    <submittedName>
        <fullName evidence="2">Palmdelphin</fullName>
    </submittedName>
</protein>
<keyword evidence="3" id="KW-1185">Reference proteome</keyword>
<dbReference type="Proteomes" id="UP000503349">
    <property type="component" value="Chromosome 15"/>
</dbReference>
<keyword evidence="1" id="KW-0175">Coiled coil</keyword>
<dbReference type="AlphaFoldDB" id="A0A6G1QDH8"/>
<dbReference type="Pfam" id="PF03285">
    <property type="entry name" value="Paralemmin"/>
    <property type="match status" value="1"/>
</dbReference>
<dbReference type="InterPro" id="IPR004965">
    <property type="entry name" value="Paralemmin"/>
</dbReference>
<dbReference type="EMBL" id="CM015726">
    <property type="protein sequence ID" value="KAF3700605.1"/>
    <property type="molecule type" value="Genomic_DNA"/>
</dbReference>
<gene>
    <name evidence="2" type="ORF">EXN66_Car016292</name>
</gene>
<name>A0A6G1QDH8_CHAAH</name>
<sequence length="279" mass="29493">MAQTMFQESGREGRSVLGMLEVQVEKDPKTGTTVIRSVVPVSAPAGAPEAVALFDDGRKTIHAVGKSGSQPSTEELGQILSAVDGVGMKVLLDEVTVTGTETRNTDTRKKAQGKYLFTPQVTSKDPQLDSCRSYVLGTESCAVRVENTEARSTVVLRDAAGDGGSVEVHRLERGPVTMVFMGYNDATAGHNQEDHEGQLTVERVIITEDGEEHVVGAETSETVTEREAGKAYRDIHLDGNGAGVQVQSEDAEVQKSSAASAAEGGGTSKCKSCQCCSVM</sequence>
<evidence type="ECO:0000313" key="3">
    <source>
        <dbReference type="Proteomes" id="UP000503349"/>
    </source>
</evidence>
<reference evidence="3" key="2">
    <citation type="submission" date="2019-02" db="EMBL/GenBank/DDBJ databases">
        <title>Opniocepnalus argus Var Kimnra genome.</title>
        <authorList>
            <person name="Zhou C."/>
            <person name="Xiao S."/>
        </authorList>
    </citation>
    <scope>NUCLEOTIDE SEQUENCE [LARGE SCALE GENOMIC DNA]</scope>
</reference>
<dbReference type="GO" id="GO:0008360">
    <property type="term" value="P:regulation of cell shape"/>
    <property type="evidence" value="ECO:0007669"/>
    <property type="project" value="InterPro"/>
</dbReference>